<proteinExistence type="predicted"/>
<keyword evidence="2" id="KW-1185">Reference proteome</keyword>
<comment type="caution">
    <text evidence="1">The sequence shown here is derived from an EMBL/GenBank/DDBJ whole genome shotgun (WGS) entry which is preliminary data.</text>
</comment>
<gene>
    <name evidence="1" type="ORF">M8818_002342</name>
</gene>
<organism evidence="1 2">
    <name type="scientific">Zalaria obscura</name>
    <dbReference type="NCBI Taxonomy" id="2024903"/>
    <lineage>
        <taxon>Eukaryota</taxon>
        <taxon>Fungi</taxon>
        <taxon>Dikarya</taxon>
        <taxon>Ascomycota</taxon>
        <taxon>Pezizomycotina</taxon>
        <taxon>Dothideomycetes</taxon>
        <taxon>Dothideomycetidae</taxon>
        <taxon>Dothideales</taxon>
        <taxon>Zalariaceae</taxon>
        <taxon>Zalaria</taxon>
    </lineage>
</organism>
<evidence type="ECO:0000313" key="2">
    <source>
        <dbReference type="Proteomes" id="UP001320706"/>
    </source>
</evidence>
<accession>A0ACC3SJG0</accession>
<reference evidence="1" key="1">
    <citation type="submission" date="2024-02" db="EMBL/GenBank/DDBJ databases">
        <title>Metagenome Assembled Genome of Zalaria obscura JY119.</title>
        <authorList>
            <person name="Vighnesh L."/>
            <person name="Jagadeeshwari U."/>
            <person name="Venkata Ramana C."/>
            <person name="Sasikala C."/>
        </authorList>
    </citation>
    <scope>NUCLEOTIDE SEQUENCE</scope>
    <source>
        <strain evidence="1">JY119</strain>
    </source>
</reference>
<evidence type="ECO:0000313" key="1">
    <source>
        <dbReference type="EMBL" id="KAK8214761.1"/>
    </source>
</evidence>
<protein>
    <submittedName>
        <fullName evidence="1">Uncharacterized protein</fullName>
    </submittedName>
</protein>
<dbReference type="Proteomes" id="UP001320706">
    <property type="component" value="Unassembled WGS sequence"/>
</dbReference>
<name>A0ACC3SJG0_9PEZI</name>
<sequence>MPTPQHAPHRPQQLPYFQETGFHCPRRNRTYCTQWWPGPCAVCAAVTGVVPPCVWRESEMEDGDIAEDMEALELEESEGSASEGEGEGESETEVEMGAQDEEDGSEDQFMQDGHMRAVLGRNQTDYERGYSHGYQEGREDVRAGRVSRRQFWMQAKSMRKIWTYYTVHCDWQTCL</sequence>
<dbReference type="EMBL" id="JAMKPW020000010">
    <property type="protein sequence ID" value="KAK8214761.1"/>
    <property type="molecule type" value="Genomic_DNA"/>
</dbReference>